<accession>A0A4C1TNB9</accession>
<evidence type="ECO:0000313" key="1">
    <source>
        <dbReference type="EMBL" id="GBP15068.1"/>
    </source>
</evidence>
<gene>
    <name evidence="1" type="ORF">EVAR_6709_1</name>
</gene>
<evidence type="ECO:0000313" key="2">
    <source>
        <dbReference type="Proteomes" id="UP000299102"/>
    </source>
</evidence>
<comment type="caution">
    <text evidence="1">The sequence shown here is derived from an EMBL/GenBank/DDBJ whole genome shotgun (WGS) entry which is preliminary data.</text>
</comment>
<dbReference type="Proteomes" id="UP000299102">
    <property type="component" value="Unassembled WGS sequence"/>
</dbReference>
<dbReference type="EMBL" id="BGZK01000068">
    <property type="protein sequence ID" value="GBP15068.1"/>
    <property type="molecule type" value="Genomic_DNA"/>
</dbReference>
<keyword evidence="2" id="KW-1185">Reference proteome</keyword>
<protein>
    <submittedName>
        <fullName evidence="1">Uncharacterized protein</fullName>
    </submittedName>
</protein>
<proteinExistence type="predicted"/>
<sequence length="98" mass="11372">MHTRLELGIFCTESIRDSRCSTATVKRPRAWCSDLTILWKYIPRRRAKRRIGTGIYPHSCCLVESKCMKAFTTPDVVTFSQKLRKPADFDCYTFGYAI</sequence>
<name>A0A4C1TNB9_EUMVA</name>
<dbReference type="AlphaFoldDB" id="A0A4C1TNB9"/>
<organism evidence="1 2">
    <name type="scientific">Eumeta variegata</name>
    <name type="common">Bagworm moth</name>
    <name type="synonym">Eumeta japonica</name>
    <dbReference type="NCBI Taxonomy" id="151549"/>
    <lineage>
        <taxon>Eukaryota</taxon>
        <taxon>Metazoa</taxon>
        <taxon>Ecdysozoa</taxon>
        <taxon>Arthropoda</taxon>
        <taxon>Hexapoda</taxon>
        <taxon>Insecta</taxon>
        <taxon>Pterygota</taxon>
        <taxon>Neoptera</taxon>
        <taxon>Endopterygota</taxon>
        <taxon>Lepidoptera</taxon>
        <taxon>Glossata</taxon>
        <taxon>Ditrysia</taxon>
        <taxon>Tineoidea</taxon>
        <taxon>Psychidae</taxon>
        <taxon>Oiketicinae</taxon>
        <taxon>Eumeta</taxon>
    </lineage>
</organism>
<reference evidence="1 2" key="1">
    <citation type="journal article" date="2019" name="Commun. Biol.">
        <title>The bagworm genome reveals a unique fibroin gene that provides high tensile strength.</title>
        <authorList>
            <person name="Kono N."/>
            <person name="Nakamura H."/>
            <person name="Ohtoshi R."/>
            <person name="Tomita M."/>
            <person name="Numata K."/>
            <person name="Arakawa K."/>
        </authorList>
    </citation>
    <scope>NUCLEOTIDE SEQUENCE [LARGE SCALE GENOMIC DNA]</scope>
</reference>